<dbReference type="PANTHER" id="PTHR33077:SF87">
    <property type="entry name" value="PROTEIN TIFY"/>
    <property type="match status" value="1"/>
</dbReference>
<dbReference type="GO" id="GO:0005634">
    <property type="term" value="C:nucleus"/>
    <property type="evidence" value="ECO:0007669"/>
    <property type="project" value="UniProtKB-SubCell"/>
</dbReference>
<keyword evidence="6" id="KW-1185">Reference proteome</keyword>
<dbReference type="Proteomes" id="UP001206925">
    <property type="component" value="Unassembled WGS sequence"/>
</dbReference>
<comment type="domain">
    <text evidence="2">The jas domain is required for interaction with COI1.</text>
</comment>
<comment type="caution">
    <text evidence="5">The sequence shown here is derived from an EMBL/GenBank/DDBJ whole genome shotgun (WGS) entry which is preliminary data.</text>
</comment>
<organism evidence="5 6">
    <name type="scientific">Ambrosia artemisiifolia</name>
    <name type="common">Common ragweed</name>
    <dbReference type="NCBI Taxonomy" id="4212"/>
    <lineage>
        <taxon>Eukaryota</taxon>
        <taxon>Viridiplantae</taxon>
        <taxon>Streptophyta</taxon>
        <taxon>Embryophyta</taxon>
        <taxon>Tracheophyta</taxon>
        <taxon>Spermatophyta</taxon>
        <taxon>Magnoliopsida</taxon>
        <taxon>eudicotyledons</taxon>
        <taxon>Gunneridae</taxon>
        <taxon>Pentapetalae</taxon>
        <taxon>asterids</taxon>
        <taxon>campanulids</taxon>
        <taxon>Asterales</taxon>
        <taxon>Asteraceae</taxon>
        <taxon>Asteroideae</taxon>
        <taxon>Heliantheae alliance</taxon>
        <taxon>Heliantheae</taxon>
        <taxon>Ambrosia</taxon>
    </lineage>
</organism>
<evidence type="ECO:0000256" key="3">
    <source>
        <dbReference type="SAM" id="MobiDB-lite"/>
    </source>
</evidence>
<evidence type="ECO:0000256" key="1">
    <source>
        <dbReference type="ARBA" id="ARBA00008614"/>
    </source>
</evidence>
<comment type="function">
    <text evidence="2">Repressor of jasmonate responses.</text>
</comment>
<dbReference type="PROSITE" id="PS51320">
    <property type="entry name" value="TIFY"/>
    <property type="match status" value="1"/>
</dbReference>
<reference evidence="5" key="1">
    <citation type="submission" date="2022-06" db="EMBL/GenBank/DDBJ databases">
        <title>Uncovering the hologenomic basis of an extraordinary plant invasion.</title>
        <authorList>
            <person name="Bieker V.C."/>
            <person name="Martin M.D."/>
            <person name="Gilbert T."/>
            <person name="Hodgins K."/>
            <person name="Battlay P."/>
            <person name="Petersen B."/>
            <person name="Wilson J."/>
        </authorList>
    </citation>
    <scope>NUCLEOTIDE SEQUENCE</scope>
    <source>
        <strain evidence="5">AA19_3_7</strain>
        <tissue evidence="5">Leaf</tissue>
    </source>
</reference>
<dbReference type="PANTHER" id="PTHR33077">
    <property type="entry name" value="PROTEIN TIFY 4A-RELATED-RELATED"/>
    <property type="match status" value="1"/>
</dbReference>
<keyword evidence="2" id="KW-0539">Nucleus</keyword>
<comment type="similarity">
    <text evidence="1 2">Belongs to the TIFY/JAZ family.</text>
</comment>
<comment type="subcellular location">
    <subcellularLocation>
        <location evidence="2">Nucleus</location>
    </subcellularLocation>
</comment>
<dbReference type="SMART" id="SM00979">
    <property type="entry name" value="TIFY"/>
    <property type="match status" value="1"/>
</dbReference>
<dbReference type="InterPro" id="IPR010399">
    <property type="entry name" value="Tify_dom"/>
</dbReference>
<evidence type="ECO:0000313" key="6">
    <source>
        <dbReference type="Proteomes" id="UP001206925"/>
    </source>
</evidence>
<feature type="domain" description="Tify" evidence="4">
    <location>
        <begin position="109"/>
        <end position="144"/>
    </location>
</feature>
<keyword evidence="2" id="KW-1184">Jasmonic acid signaling pathway</keyword>
<proteinExistence type="inferred from homology"/>
<accession>A0AAD5BRW4</accession>
<evidence type="ECO:0000256" key="2">
    <source>
        <dbReference type="RuleBase" id="RU369065"/>
    </source>
</evidence>
<evidence type="ECO:0000313" key="5">
    <source>
        <dbReference type="EMBL" id="KAI7728340.1"/>
    </source>
</evidence>
<feature type="region of interest" description="Disordered" evidence="3">
    <location>
        <begin position="146"/>
        <end position="173"/>
    </location>
</feature>
<dbReference type="InterPro" id="IPR018467">
    <property type="entry name" value="CCT_CS"/>
</dbReference>
<evidence type="ECO:0000259" key="4">
    <source>
        <dbReference type="PROSITE" id="PS51320"/>
    </source>
</evidence>
<dbReference type="GO" id="GO:0031347">
    <property type="term" value="P:regulation of defense response"/>
    <property type="evidence" value="ECO:0007669"/>
    <property type="project" value="UniProtKB-UniRule"/>
</dbReference>
<dbReference type="GO" id="GO:2000022">
    <property type="term" value="P:regulation of jasmonic acid mediated signaling pathway"/>
    <property type="evidence" value="ECO:0007669"/>
    <property type="project" value="UniProtKB-UniRule"/>
</dbReference>
<dbReference type="AlphaFoldDB" id="A0AAD5BRW4"/>
<dbReference type="GO" id="GO:0009611">
    <property type="term" value="P:response to wounding"/>
    <property type="evidence" value="ECO:0007669"/>
    <property type="project" value="UniProtKB-UniRule"/>
</dbReference>
<sequence>MSTAKNSLPPTGKETSSFAKTCSRLSSFLKERGSFKNIRIDEKLDVKGKSEMSSPMKETNSETVDLLSNMETTVKTSINKLPEYVSLDSFCKPEEATKKPGSTEPVASTESKTGPMTIFYGGQVIVLDHVSADKARDLILAALSPSFDNNNNNNINNNQNQVKPASASISPFESQVNESDLPIARRASLHRFLAKRKDRAAVRAPYQLHNPLVADEPLNDKFDLNL</sequence>
<dbReference type="Pfam" id="PF09425">
    <property type="entry name" value="Jas_motif"/>
    <property type="match status" value="1"/>
</dbReference>
<name>A0AAD5BRW4_AMBAR</name>
<feature type="compositionally biased region" description="Low complexity" evidence="3">
    <location>
        <begin position="149"/>
        <end position="161"/>
    </location>
</feature>
<gene>
    <name evidence="5" type="ORF">M8C21_001818</name>
</gene>
<dbReference type="InterPro" id="IPR040390">
    <property type="entry name" value="TIFY/JAZ"/>
</dbReference>
<dbReference type="EMBL" id="JAMZMK010011234">
    <property type="protein sequence ID" value="KAI7728340.1"/>
    <property type="molecule type" value="Genomic_DNA"/>
</dbReference>
<protein>
    <recommendedName>
        <fullName evidence="2">Protein TIFY</fullName>
    </recommendedName>
    <alternativeName>
        <fullName evidence="2">Jasmonate ZIM domain-containing protein</fullName>
    </alternativeName>
</protein>
<dbReference type="Pfam" id="PF06200">
    <property type="entry name" value="tify"/>
    <property type="match status" value="1"/>
</dbReference>